<protein>
    <submittedName>
        <fullName evidence="1">Uncharacterized protein</fullName>
    </submittedName>
</protein>
<name>A0A3S1CIY9_9CYAN</name>
<evidence type="ECO:0000313" key="2">
    <source>
        <dbReference type="Proteomes" id="UP000271624"/>
    </source>
</evidence>
<proteinExistence type="predicted"/>
<dbReference type="OrthoDB" id="7325240at2"/>
<accession>A0A3S1CIY9</accession>
<keyword evidence="2" id="KW-1185">Reference proteome</keyword>
<reference evidence="1" key="2">
    <citation type="journal article" date="2019" name="Genome Biol. Evol.">
        <title>Day and night: Metabolic profiles and evolutionary relationships of six axenic non-marine cyanobacteria.</title>
        <authorList>
            <person name="Will S.E."/>
            <person name="Henke P."/>
            <person name="Boedeker C."/>
            <person name="Huang S."/>
            <person name="Brinkmann H."/>
            <person name="Rohde M."/>
            <person name="Jarek M."/>
            <person name="Friedl T."/>
            <person name="Seufert S."/>
            <person name="Schumacher M."/>
            <person name="Overmann J."/>
            <person name="Neumann-Schaal M."/>
            <person name="Petersen J."/>
        </authorList>
    </citation>
    <scope>NUCLEOTIDE SEQUENCE [LARGE SCALE GENOMIC DNA]</scope>
    <source>
        <strain evidence="1">PCC 7102</strain>
    </source>
</reference>
<dbReference type="AlphaFoldDB" id="A0A3S1CIY9"/>
<dbReference type="EMBL" id="RSCL01000003">
    <property type="protein sequence ID" value="RUT08420.1"/>
    <property type="molecule type" value="Genomic_DNA"/>
</dbReference>
<gene>
    <name evidence="1" type="ORF">DSM106972_015880</name>
</gene>
<dbReference type="Proteomes" id="UP000271624">
    <property type="component" value="Unassembled WGS sequence"/>
</dbReference>
<dbReference type="Pfam" id="PF12789">
    <property type="entry name" value="PTR"/>
    <property type="match status" value="2"/>
</dbReference>
<dbReference type="RefSeq" id="WP_127080225.1">
    <property type="nucleotide sequence ID" value="NZ_RSCL01000003.1"/>
</dbReference>
<organism evidence="1 2">
    <name type="scientific">Dulcicalothrix desertica PCC 7102</name>
    <dbReference type="NCBI Taxonomy" id="232991"/>
    <lineage>
        <taxon>Bacteria</taxon>
        <taxon>Bacillati</taxon>
        <taxon>Cyanobacteriota</taxon>
        <taxon>Cyanophyceae</taxon>
        <taxon>Nostocales</taxon>
        <taxon>Calotrichaceae</taxon>
        <taxon>Dulcicalothrix</taxon>
    </lineage>
</organism>
<sequence>MLLVWREVAKFNLIKQWQFTQLTSATLYRITHTVSANPSGTLRAAIGQSVESIVFDRRMIGYKLGTEEGHLFNKPDGIESRFLALQRLDDIPVTWTVKIEELIDLAESLPLPISQIDGLQSALDSKAQNPHQHVISDITGLVATLAQKAEITDLTTLEQLILAQVAQKAPVEHTHVVADIAGLVELIQSIQPPVPIDFVTSKTVPNNPFQGLGWNELDTDGCLVETWVYIDSRWQSQTKYSFDYWGPTSSIAGNVSYNIPFDFRYDYLFKDFLVHCIYSGSGTVDETTNYWRAIVTTQPTGTTFARSGAIPNDNMSKLFPINQKFVPAQGERVLLMYQKYGNPPGVRIGVSLRYHLLRR</sequence>
<comment type="caution">
    <text evidence="1">The sequence shown here is derived from an EMBL/GenBank/DDBJ whole genome shotgun (WGS) entry which is preliminary data.</text>
</comment>
<evidence type="ECO:0000313" key="1">
    <source>
        <dbReference type="EMBL" id="RUT08420.1"/>
    </source>
</evidence>
<reference evidence="1" key="1">
    <citation type="submission" date="2018-12" db="EMBL/GenBank/DDBJ databases">
        <authorList>
            <person name="Will S."/>
            <person name="Neumann-Schaal M."/>
            <person name="Henke P."/>
        </authorList>
    </citation>
    <scope>NUCLEOTIDE SEQUENCE</scope>
    <source>
        <strain evidence="1">PCC 7102</strain>
    </source>
</reference>